<dbReference type="OrthoDB" id="5175573at2"/>
<organism evidence="3 4">
    <name type="scientific">Micromonospora deserti</name>
    <dbReference type="NCBI Taxonomy" id="2070366"/>
    <lineage>
        <taxon>Bacteria</taxon>
        <taxon>Bacillati</taxon>
        <taxon>Actinomycetota</taxon>
        <taxon>Actinomycetes</taxon>
        <taxon>Micromonosporales</taxon>
        <taxon>Micromonosporaceae</taxon>
        <taxon>Micromonospora</taxon>
    </lineage>
</organism>
<comment type="similarity">
    <text evidence="1">Belongs to the amidase family.</text>
</comment>
<dbReference type="SUPFAM" id="SSF75304">
    <property type="entry name" value="Amidase signature (AS) enzymes"/>
    <property type="match status" value="1"/>
</dbReference>
<dbReference type="InterPro" id="IPR036928">
    <property type="entry name" value="AS_sf"/>
</dbReference>
<dbReference type="PANTHER" id="PTHR11895:SF7">
    <property type="entry name" value="GLUTAMYL-TRNA(GLN) AMIDOTRANSFERASE SUBUNIT A, MITOCHONDRIAL"/>
    <property type="match status" value="1"/>
</dbReference>
<sequence>MAVQDIMPTWVGATAKQIARGVRRGDVSATQVVADHLDHIAAVDTDLAAFRTVRGGEAITEAEKVDEQEDLANLPLAGVPVAVKENTPVAGLPTWNGSAAARTGVAEADHEVVRRLRGAGAVILGVTRMPELGLWGSTDDETAVTRNPWDAGRTPGGSSGGSAAAVAAGLVPIAHGNDGLGSIRIPAACCGLVGLKPGRGVVPYQLGADDWFGLAEHGVLATTVADAAVGFAVLAGRRPEKLVPPQRLRVGVSLRSPVRGVHPDQPNRDAVAAAARLLAGAGHDTVPADPVYPTSLGLKGMATWFAAAAADARAAGLDRRGLQRRSRRHVALGEWAQRRGYVREADRTAWRERSIGFFTDHSVDLLLTPALASTPPEADDWSDRSWRANMVANIRYAPYAAPWNIAGLPALAVPVGRRPDGLPLAVQLVGPPGSVRPVVGLRRRAGQRRGEQQVDRVVGEEA</sequence>
<reference evidence="3 4" key="1">
    <citation type="submission" date="2018-01" db="EMBL/GenBank/DDBJ databases">
        <title>Draft genome sequence of Salinispora sp. 13K206.</title>
        <authorList>
            <person name="Sahin N."/>
            <person name="Saygin H."/>
            <person name="Ay H."/>
        </authorList>
    </citation>
    <scope>NUCLEOTIDE SEQUENCE [LARGE SCALE GENOMIC DNA]</scope>
    <source>
        <strain evidence="3 4">13K206</strain>
    </source>
</reference>
<evidence type="ECO:0000313" key="4">
    <source>
        <dbReference type="Proteomes" id="UP000248749"/>
    </source>
</evidence>
<dbReference type="RefSeq" id="WP_111136477.1">
    <property type="nucleotide sequence ID" value="NZ_POUB01000220.1"/>
</dbReference>
<proteinExistence type="inferred from homology"/>
<evidence type="ECO:0000259" key="2">
    <source>
        <dbReference type="Pfam" id="PF01425"/>
    </source>
</evidence>
<comment type="caution">
    <text evidence="3">The sequence shown here is derived from an EMBL/GenBank/DDBJ whole genome shotgun (WGS) entry which is preliminary data.</text>
</comment>
<gene>
    <name evidence="3" type="ORF">C1I99_24000</name>
</gene>
<feature type="non-terminal residue" evidence="3">
    <location>
        <position position="462"/>
    </location>
</feature>
<evidence type="ECO:0000256" key="1">
    <source>
        <dbReference type="ARBA" id="ARBA00009199"/>
    </source>
</evidence>
<dbReference type="Gene3D" id="3.90.1300.10">
    <property type="entry name" value="Amidase signature (AS) domain"/>
    <property type="match status" value="1"/>
</dbReference>
<feature type="domain" description="Amidase" evidence="2">
    <location>
        <begin position="32"/>
        <end position="434"/>
    </location>
</feature>
<protein>
    <submittedName>
        <fullName evidence="3">Amidase</fullName>
    </submittedName>
</protein>
<dbReference type="PANTHER" id="PTHR11895">
    <property type="entry name" value="TRANSAMIDASE"/>
    <property type="match status" value="1"/>
</dbReference>
<keyword evidence="4" id="KW-1185">Reference proteome</keyword>
<dbReference type="GO" id="GO:0003824">
    <property type="term" value="F:catalytic activity"/>
    <property type="evidence" value="ECO:0007669"/>
    <property type="project" value="InterPro"/>
</dbReference>
<evidence type="ECO:0000313" key="3">
    <source>
        <dbReference type="EMBL" id="PZF90833.1"/>
    </source>
</evidence>
<dbReference type="AlphaFoldDB" id="A0A2W2DDW3"/>
<name>A0A2W2DDW3_9ACTN</name>
<dbReference type="InterPro" id="IPR023631">
    <property type="entry name" value="Amidase_dom"/>
</dbReference>
<dbReference type="Pfam" id="PF01425">
    <property type="entry name" value="Amidase"/>
    <property type="match status" value="1"/>
</dbReference>
<dbReference type="EMBL" id="POUB01000220">
    <property type="protein sequence ID" value="PZF90833.1"/>
    <property type="molecule type" value="Genomic_DNA"/>
</dbReference>
<dbReference type="InterPro" id="IPR000120">
    <property type="entry name" value="Amidase"/>
</dbReference>
<dbReference type="Proteomes" id="UP000248749">
    <property type="component" value="Unassembled WGS sequence"/>
</dbReference>
<accession>A0A2W2DDW3</accession>